<dbReference type="InterPro" id="IPR003594">
    <property type="entry name" value="HATPase_dom"/>
</dbReference>
<keyword evidence="1" id="KW-0472">Membrane</keyword>
<dbReference type="PANTHER" id="PTHR34220:SF7">
    <property type="entry name" value="SENSOR HISTIDINE KINASE YPDA"/>
    <property type="match status" value="1"/>
</dbReference>
<dbReference type="SUPFAM" id="SSF55874">
    <property type="entry name" value="ATPase domain of HSP90 chaperone/DNA topoisomerase II/histidine kinase"/>
    <property type="match status" value="1"/>
</dbReference>
<evidence type="ECO:0000259" key="2">
    <source>
        <dbReference type="PROSITE" id="PS50109"/>
    </source>
</evidence>
<protein>
    <submittedName>
        <fullName evidence="3">Sensor histidine kinase</fullName>
    </submittedName>
</protein>
<dbReference type="EMBL" id="JABFRW010000031">
    <property type="protein sequence ID" value="NOT33175.1"/>
    <property type="molecule type" value="Genomic_DNA"/>
</dbReference>
<dbReference type="SMART" id="SM00387">
    <property type="entry name" value="HATPase_c"/>
    <property type="match status" value="1"/>
</dbReference>
<dbReference type="InterPro" id="IPR010559">
    <property type="entry name" value="Sig_transdc_His_kin_internal"/>
</dbReference>
<dbReference type="PROSITE" id="PS50109">
    <property type="entry name" value="HIS_KIN"/>
    <property type="match status" value="1"/>
</dbReference>
<evidence type="ECO:0000313" key="3">
    <source>
        <dbReference type="EMBL" id="NOT33175.1"/>
    </source>
</evidence>
<dbReference type="Pfam" id="PF06580">
    <property type="entry name" value="His_kinase"/>
    <property type="match status" value="1"/>
</dbReference>
<evidence type="ECO:0000313" key="4">
    <source>
        <dbReference type="Proteomes" id="UP000580839"/>
    </source>
</evidence>
<feature type="transmembrane region" description="Helical" evidence="1">
    <location>
        <begin position="123"/>
        <end position="147"/>
    </location>
</feature>
<organism evidence="3 4">
    <name type="scientific">Eiseniibacteriota bacterium</name>
    <dbReference type="NCBI Taxonomy" id="2212470"/>
    <lineage>
        <taxon>Bacteria</taxon>
        <taxon>Candidatus Eiseniibacteriota</taxon>
    </lineage>
</organism>
<dbReference type="InterPro" id="IPR005467">
    <property type="entry name" value="His_kinase_dom"/>
</dbReference>
<name>A0A849SMT6_UNCEI</name>
<feature type="transmembrane region" description="Helical" evidence="1">
    <location>
        <begin position="79"/>
        <end position="103"/>
    </location>
</feature>
<accession>A0A849SMT6</accession>
<dbReference type="PANTHER" id="PTHR34220">
    <property type="entry name" value="SENSOR HISTIDINE KINASE YPDA"/>
    <property type="match status" value="1"/>
</dbReference>
<evidence type="ECO:0000256" key="1">
    <source>
        <dbReference type="SAM" id="Phobius"/>
    </source>
</evidence>
<dbReference type="Gene3D" id="3.30.565.10">
    <property type="entry name" value="Histidine kinase-like ATPase, C-terminal domain"/>
    <property type="match status" value="1"/>
</dbReference>
<dbReference type="GO" id="GO:0016020">
    <property type="term" value="C:membrane"/>
    <property type="evidence" value="ECO:0007669"/>
    <property type="project" value="InterPro"/>
</dbReference>
<proteinExistence type="predicted"/>
<dbReference type="Pfam" id="PF02518">
    <property type="entry name" value="HATPase_c"/>
    <property type="match status" value="1"/>
</dbReference>
<comment type="caution">
    <text evidence="3">The sequence shown here is derived from an EMBL/GenBank/DDBJ whole genome shotgun (WGS) entry which is preliminary data.</text>
</comment>
<feature type="domain" description="Histidine kinase" evidence="2">
    <location>
        <begin position="269"/>
        <end position="362"/>
    </location>
</feature>
<sequence>MRQPLRTTATALSIAALLALLELFRTTLTRILEGNPATGPEFLHRVIPMWVTVVIASPWCAFMTSRFPFRPGRTARTLFAHFGGAGVFVALHLSLILLFHWVMANARFGSNAIVDLPTGHRLLHMYAFYVGMEMSVYAAIVMVLLLLQARREAAEREVATARLAQSVTAARLESLQAQIHPHFLFNTLNTLAVLARRGDGPAVDRAIGDLGAMLRASFESPGRHELSLAEEIAFVERYLSLQRLRFPDRLAVDLQIDAETLDARVPALLVQPLVENALEHGLATARGGRLRISARRDAGVLQIEVADDGPGFGAAMAADASGIGLANIRERLQLLYGAAGELTCGDAPAGGGRVRVRIPWRTVDRTEIAT</sequence>
<keyword evidence="1" id="KW-0812">Transmembrane</keyword>
<dbReference type="Proteomes" id="UP000580839">
    <property type="component" value="Unassembled WGS sequence"/>
</dbReference>
<dbReference type="GO" id="GO:0000155">
    <property type="term" value="F:phosphorelay sensor kinase activity"/>
    <property type="evidence" value="ECO:0007669"/>
    <property type="project" value="InterPro"/>
</dbReference>
<dbReference type="InterPro" id="IPR050640">
    <property type="entry name" value="Bact_2-comp_sensor_kinase"/>
</dbReference>
<keyword evidence="1" id="KW-1133">Transmembrane helix</keyword>
<keyword evidence="3" id="KW-0418">Kinase</keyword>
<gene>
    <name evidence="3" type="ORF">HOP12_03295</name>
</gene>
<dbReference type="AlphaFoldDB" id="A0A849SMT6"/>
<reference evidence="3 4" key="1">
    <citation type="submission" date="2020-04" db="EMBL/GenBank/DDBJ databases">
        <title>Metagenomic profiling of ammonia- and methane-oxidizing microorganisms in a Dutch drinking water treatment plant.</title>
        <authorList>
            <person name="Poghosyan L."/>
            <person name="Leucker S."/>
        </authorList>
    </citation>
    <scope>NUCLEOTIDE SEQUENCE [LARGE SCALE GENOMIC DNA]</scope>
    <source>
        <strain evidence="3">S-RSF-IL-03</strain>
    </source>
</reference>
<dbReference type="InterPro" id="IPR036890">
    <property type="entry name" value="HATPase_C_sf"/>
</dbReference>
<keyword evidence="3" id="KW-0808">Transferase</keyword>
<feature type="transmembrane region" description="Helical" evidence="1">
    <location>
        <begin position="47"/>
        <end position="67"/>
    </location>
</feature>